<gene>
    <name evidence="1" type="ORF">GCM10011410_22120</name>
</gene>
<name>A0A916XF24_9ACTN</name>
<accession>A0A916XF24</accession>
<reference evidence="1" key="1">
    <citation type="journal article" date="2014" name="Int. J. Syst. Evol. Microbiol.">
        <title>Complete genome sequence of Corynebacterium casei LMG S-19264T (=DSM 44701T), isolated from a smear-ripened cheese.</title>
        <authorList>
            <consortium name="US DOE Joint Genome Institute (JGI-PGF)"/>
            <person name="Walter F."/>
            <person name="Albersmeier A."/>
            <person name="Kalinowski J."/>
            <person name="Ruckert C."/>
        </authorList>
    </citation>
    <scope>NUCLEOTIDE SEQUENCE</scope>
    <source>
        <strain evidence="1">CGMCC 1.15478</strain>
    </source>
</reference>
<proteinExistence type="predicted"/>
<keyword evidence="2" id="KW-1185">Reference proteome</keyword>
<dbReference type="AlphaFoldDB" id="A0A916XF24"/>
<evidence type="ECO:0008006" key="3">
    <source>
        <dbReference type="Google" id="ProtNLM"/>
    </source>
</evidence>
<organism evidence="1 2">
    <name type="scientific">Hoyosella rhizosphaerae</name>
    <dbReference type="NCBI Taxonomy" id="1755582"/>
    <lineage>
        <taxon>Bacteria</taxon>
        <taxon>Bacillati</taxon>
        <taxon>Actinomycetota</taxon>
        <taxon>Actinomycetes</taxon>
        <taxon>Mycobacteriales</taxon>
        <taxon>Hoyosellaceae</taxon>
        <taxon>Hoyosella</taxon>
    </lineage>
</organism>
<sequence length="431" mass="48048">MTSSLKVTPTQLQLQLIFMTVSTADVPPVDMSPIVRDYLLLGLRFDRLEDGFVDAYTGDPALRRSVENAPTPVPQDLAVEARRILAALPSSGLAPRRQEFIASHVRALECSARKFAGEDVGFIDEVDAYFDVRIELADEETYRQAHRDISALMPGSGDLGDRMRSHRMGEELPPERLNDCVDAFAGALRERVRNQFGLPVQEQVSFEVVTDKPWSGFNYYLGDFKSTVAINADLRQHTSSLPHLIAHEAYPGHHTEHCHKDLSLVAPGEAEHTIFLVNTPQCLMAEGLADLALGAVVGPGWGVWAQEIYADLGIRFDGERAERVAAATAGLLTVRQDAAILLHDRGRSADEVAEFLQRWLLLTPQRARQTLKFLTSPLWRAYVTTYVEGYQLLKAWLEQGPDTPDAAAERFTRLLDEPLIPSQLRRDLTRA</sequence>
<evidence type="ECO:0000313" key="2">
    <source>
        <dbReference type="Proteomes" id="UP000641514"/>
    </source>
</evidence>
<protein>
    <recommendedName>
        <fullName evidence="3">DUF885 domain-containing protein</fullName>
    </recommendedName>
</protein>
<evidence type="ECO:0000313" key="1">
    <source>
        <dbReference type="EMBL" id="GGC68881.1"/>
    </source>
</evidence>
<dbReference type="Proteomes" id="UP000641514">
    <property type="component" value="Unassembled WGS sequence"/>
</dbReference>
<dbReference type="EMBL" id="BMJH01000002">
    <property type="protein sequence ID" value="GGC68881.1"/>
    <property type="molecule type" value="Genomic_DNA"/>
</dbReference>
<reference evidence="1" key="2">
    <citation type="submission" date="2020-09" db="EMBL/GenBank/DDBJ databases">
        <authorList>
            <person name="Sun Q."/>
            <person name="Zhou Y."/>
        </authorList>
    </citation>
    <scope>NUCLEOTIDE SEQUENCE</scope>
    <source>
        <strain evidence="1">CGMCC 1.15478</strain>
    </source>
</reference>
<comment type="caution">
    <text evidence="1">The sequence shown here is derived from an EMBL/GenBank/DDBJ whole genome shotgun (WGS) entry which is preliminary data.</text>
</comment>